<evidence type="ECO:0000256" key="2">
    <source>
        <dbReference type="SAM" id="Phobius"/>
    </source>
</evidence>
<organism evidence="3 4">
    <name type="scientific">Volvox reticuliferus</name>
    <dbReference type="NCBI Taxonomy" id="1737510"/>
    <lineage>
        <taxon>Eukaryota</taxon>
        <taxon>Viridiplantae</taxon>
        <taxon>Chlorophyta</taxon>
        <taxon>core chlorophytes</taxon>
        <taxon>Chlorophyceae</taxon>
        <taxon>CS clade</taxon>
        <taxon>Chlamydomonadales</taxon>
        <taxon>Volvocaceae</taxon>
        <taxon>Volvox</taxon>
    </lineage>
</organism>
<evidence type="ECO:0000313" key="3">
    <source>
        <dbReference type="EMBL" id="GIM07941.1"/>
    </source>
</evidence>
<comment type="caution">
    <text evidence="3">The sequence shown here is derived from an EMBL/GenBank/DDBJ whole genome shotgun (WGS) entry which is preliminary data.</text>
</comment>
<accession>A0A8J4GHM9</accession>
<name>A0A8J4GHM9_9CHLO</name>
<dbReference type="EMBL" id="BNCQ01000025">
    <property type="protein sequence ID" value="GIM07941.1"/>
    <property type="molecule type" value="Genomic_DNA"/>
</dbReference>
<sequence>DKQYQRLKKELQAESQAADMRILHTLGYLVVSSVLTVVGLVFYVLVLMVLMLVGWASLYQWVAKLAFSLYNVLVRPYVDMVRARRRQRRVSPVAAAAAALDVASGVGTEAATASSGRGAVSVTGCGSGASTGGSALSALFGGGGGRGIGGGDASVAGGDVSDQLYYKQSKARIHWRHAILKVIAMKNERYLAQRDLLKALAASKFRPHMAGWNLRVDLRSSSQDIMESQMQDLEDDDDPWDDDELQRDAGDDDTMEGVILEKTENLTSMLKNAINSQQAAMATLMERLQQLTEEVATLRSSGGGNAAATSAASDGVVIDDDDIDGGGAGWRPPPPPTRPPSEWDLAAGMGLRSQEPSGANSDFVRLRIRQEPELPQPSPGSFKGHSPMKDMEPTPAAKGDGDGDGDGFTAATVTDGDGGAANGGGGAACEAAAAAAAAPAEVSPPLSPSGMTRMSRVRPKTAPPRRAKPTAVAADMTPGDNPTAATSVPPPPLKAFDENDMDPQIQQHHTTARPNAATSSLPPRYPKLPATADAGRTTAATPASGCRPPDESPSQVASTDGSPRRSSSAGDALRSLQQQMTLDQLLNSSSGPDVLLAAIGTMHEGHGGGGGGAGNDGANPAAKPTPKRHTQEPNPKMSPAPVAVAAAVAPTPSQPPPPPPPPSQQ</sequence>
<feature type="compositionally biased region" description="Low complexity" evidence="1">
    <location>
        <begin position="428"/>
        <end position="440"/>
    </location>
</feature>
<feature type="compositionally biased region" description="Low complexity" evidence="1">
    <location>
        <begin position="306"/>
        <end position="316"/>
    </location>
</feature>
<evidence type="ECO:0000313" key="4">
    <source>
        <dbReference type="Proteomes" id="UP000722791"/>
    </source>
</evidence>
<feature type="region of interest" description="Disordered" evidence="1">
    <location>
        <begin position="228"/>
        <end position="250"/>
    </location>
</feature>
<feature type="compositionally biased region" description="Low complexity" evidence="1">
    <location>
        <begin position="530"/>
        <end position="543"/>
    </location>
</feature>
<feature type="non-terminal residue" evidence="3">
    <location>
        <position position="665"/>
    </location>
</feature>
<dbReference type="AlphaFoldDB" id="A0A8J4GHM9"/>
<feature type="compositionally biased region" description="Gly residues" evidence="1">
    <location>
        <begin position="416"/>
        <end position="427"/>
    </location>
</feature>
<keyword evidence="2" id="KW-0812">Transmembrane</keyword>
<protein>
    <submittedName>
        <fullName evidence="3">Uncharacterized protein</fullName>
    </submittedName>
</protein>
<gene>
    <name evidence="3" type="ORF">Vretimale_12019</name>
</gene>
<proteinExistence type="predicted"/>
<feature type="region of interest" description="Disordered" evidence="1">
    <location>
        <begin position="299"/>
        <end position="665"/>
    </location>
</feature>
<feature type="transmembrane region" description="Helical" evidence="2">
    <location>
        <begin position="26"/>
        <end position="52"/>
    </location>
</feature>
<feature type="compositionally biased region" description="Acidic residues" evidence="1">
    <location>
        <begin position="232"/>
        <end position="250"/>
    </location>
</feature>
<reference evidence="3" key="1">
    <citation type="journal article" date="2021" name="Proc. Natl. Acad. Sci. U.S.A.">
        <title>Three genomes in the algal genus Volvox reveal the fate of a haploid sex-determining region after a transition to homothallism.</title>
        <authorList>
            <person name="Yamamoto K."/>
            <person name="Hamaji T."/>
            <person name="Kawai-Toyooka H."/>
            <person name="Matsuzaki R."/>
            <person name="Takahashi F."/>
            <person name="Nishimura Y."/>
            <person name="Kawachi M."/>
            <person name="Noguchi H."/>
            <person name="Minakuchi Y."/>
            <person name="Umen J.G."/>
            <person name="Toyoda A."/>
            <person name="Nozaki H."/>
        </authorList>
    </citation>
    <scope>NUCLEOTIDE SEQUENCE</scope>
    <source>
        <strain evidence="3">NIES-3785</strain>
    </source>
</reference>
<feature type="compositionally biased region" description="Polar residues" evidence="1">
    <location>
        <begin position="552"/>
        <end position="591"/>
    </location>
</feature>
<keyword evidence="2" id="KW-1133">Transmembrane helix</keyword>
<feature type="compositionally biased region" description="Basic residues" evidence="1">
    <location>
        <begin position="455"/>
        <end position="468"/>
    </location>
</feature>
<dbReference type="Proteomes" id="UP000722791">
    <property type="component" value="Unassembled WGS sequence"/>
</dbReference>
<keyword evidence="2" id="KW-0472">Membrane</keyword>
<feature type="compositionally biased region" description="Pro residues" evidence="1">
    <location>
        <begin position="652"/>
        <end position="665"/>
    </location>
</feature>
<feature type="compositionally biased region" description="Low complexity" evidence="1">
    <location>
        <begin position="639"/>
        <end position="651"/>
    </location>
</feature>
<feature type="compositionally biased region" description="Polar residues" evidence="1">
    <location>
        <begin position="504"/>
        <end position="521"/>
    </location>
</feature>
<evidence type="ECO:0000256" key="1">
    <source>
        <dbReference type="SAM" id="MobiDB-lite"/>
    </source>
</evidence>